<dbReference type="Proteomes" id="UP000199371">
    <property type="component" value="Unassembled WGS sequence"/>
</dbReference>
<protein>
    <submittedName>
        <fullName evidence="2">Uncharacterized protein</fullName>
    </submittedName>
</protein>
<evidence type="ECO:0000313" key="3">
    <source>
        <dbReference type="Proteomes" id="UP000199371"/>
    </source>
</evidence>
<dbReference type="STRING" id="173990.SAMN05660691_00017"/>
<dbReference type="AlphaFoldDB" id="A0A1H6J6T4"/>
<accession>A0A1H6J6T4</accession>
<dbReference type="RefSeq" id="WP_092788912.1">
    <property type="nucleotide sequence ID" value="NZ_FNXF01000001.1"/>
</dbReference>
<dbReference type="InterPro" id="IPR013783">
    <property type="entry name" value="Ig-like_fold"/>
</dbReference>
<name>A0A1H6J6T4_9GAMM</name>
<proteinExistence type="predicted"/>
<feature type="signal peptide" evidence="1">
    <location>
        <begin position="1"/>
        <end position="18"/>
    </location>
</feature>
<reference evidence="3" key="1">
    <citation type="submission" date="2016-10" db="EMBL/GenBank/DDBJ databases">
        <authorList>
            <person name="Varghese N."/>
            <person name="Submissions S."/>
        </authorList>
    </citation>
    <scope>NUCLEOTIDE SEQUENCE [LARGE SCALE GENOMIC DNA]</scope>
    <source>
        <strain evidence="3">DSM 17616</strain>
    </source>
</reference>
<dbReference type="EMBL" id="FNXF01000001">
    <property type="protein sequence ID" value="SEH54541.1"/>
    <property type="molecule type" value="Genomic_DNA"/>
</dbReference>
<keyword evidence="3" id="KW-1185">Reference proteome</keyword>
<keyword evidence="1" id="KW-0732">Signal</keyword>
<dbReference type="Gene3D" id="2.60.40.10">
    <property type="entry name" value="Immunoglobulins"/>
    <property type="match status" value="1"/>
</dbReference>
<evidence type="ECO:0000256" key="1">
    <source>
        <dbReference type="SAM" id="SignalP"/>
    </source>
</evidence>
<organism evidence="2 3">
    <name type="scientific">Rheinheimera pacifica</name>
    <dbReference type="NCBI Taxonomy" id="173990"/>
    <lineage>
        <taxon>Bacteria</taxon>
        <taxon>Pseudomonadati</taxon>
        <taxon>Pseudomonadota</taxon>
        <taxon>Gammaproteobacteria</taxon>
        <taxon>Chromatiales</taxon>
        <taxon>Chromatiaceae</taxon>
        <taxon>Rheinheimera</taxon>
    </lineage>
</organism>
<dbReference type="SUPFAM" id="SSF69322">
    <property type="entry name" value="Tricorn protease domain 2"/>
    <property type="match status" value="1"/>
</dbReference>
<feature type="chain" id="PRO_5011702837" evidence="1">
    <location>
        <begin position="19"/>
        <end position="895"/>
    </location>
</feature>
<dbReference type="Pfam" id="PF05345">
    <property type="entry name" value="He_PIG"/>
    <property type="match status" value="1"/>
</dbReference>
<evidence type="ECO:0000313" key="2">
    <source>
        <dbReference type="EMBL" id="SEH54541.1"/>
    </source>
</evidence>
<sequence>MHKTFWASLLLAVLSVQADQVVTPQYVSSNYLPSEEYLSQPISLQIDTQLKEGILAYADKIAQGDKVTVVSSALGIAIYTVNNGQYQLVHEVSNTELGLEAGFYINELQVSPTDNWVLGRAYGIAISLPLNEEYQPVVTAISRINIDYGSSIILRNGLAVVNNGYEVNTYSVAADNGRLTPLTTLQLPQYADHIALSGNTLLVASSSWQNAHENLAVYRLQNGQWQYVSGHNMSHNINSDQYVGYLTVNPSGQSIVYGGNNFSYVLSYDPVNLQLSEVLSGNNLFNNFFSELNFVGDNNILLRNNNTLGLYKANNLQQVASVNLNNLTTGVRAVLGREQTVTVLNDTGLLQLNTNTLTVSASVRPGEQDVVLGFSDPASLLVLNDDYLLKHDNRMLRLYKLNEQGMPELMQSSTQLELLGHDSYYYSNSAHNLGDGLFAIFQSNYYSLLKLDSQNHKLQLLSSGVLADRNGYPFYINSHNLVNVGLYLTIARNDTLSLLRLEQNNQFRIVHTVANGVSGVSGIADIQMLMVVGDNIYTVDQQQQIISHFVIANNTLQQKQLFTGFSLPALDSYYARNNLLTLQSNNYLQNYRVGNTGELTLLSNQYLQANFQRWVPVGDRFVAASNWNGFQILEQDNTSGLWNSSLSLSRWQLQQDYQIGYSALVPLAGNVGIYDVEQRRLSRFAHNSAPFVKTPEQLQLSLNQGKNYQIALSSVISDEEDTALTFSLQNAAAAFSLSADGSLSFNGQANESGNFDVLAADAAGLVSRVNFQYQLNLAPVVKASLPVFPAVEGSDIQIELAQYFTDPEGLALQFAFASPQTGLTLSSTGLLTGKLNSAAEFSLSFTVTDSAGAVANHTAKIVVAAKPQESSGGSLHWLLISLLACTAWCRINRRR</sequence>
<gene>
    <name evidence="2" type="ORF">SAMN05660691_00017</name>
</gene>